<keyword evidence="2" id="KW-1185">Reference proteome</keyword>
<dbReference type="AlphaFoldDB" id="A0A4S4K9L5"/>
<comment type="caution">
    <text evidence="1">The sequence shown here is derived from an EMBL/GenBank/DDBJ whole genome shotgun (WGS) entry which is preliminary data.</text>
</comment>
<sequence length="213" mass="23764">MLYSEPWTNKLAIAFGTRVTYDISKKTKPEKIRGQSNYLYSAICCIDGTEYSKAEDKGTEQDAKNEAARMTMESDKYQDLLKKLEASESESTANKVPSLILLENTIGKDRVNYSPTSKKKIRQSGDLWSAKCYIDKTEYGEAKDKDTIRQATEAAADITIKSNAFADLLKKEGKTLSSGRRAKGTELPFTSQLPNCMLPSFALDQHHITLIVA</sequence>
<organism evidence="1 2">
    <name type="scientific">Phellinidium pouzarii</name>
    <dbReference type="NCBI Taxonomy" id="167371"/>
    <lineage>
        <taxon>Eukaryota</taxon>
        <taxon>Fungi</taxon>
        <taxon>Dikarya</taxon>
        <taxon>Basidiomycota</taxon>
        <taxon>Agaricomycotina</taxon>
        <taxon>Agaricomycetes</taxon>
        <taxon>Hymenochaetales</taxon>
        <taxon>Hymenochaetaceae</taxon>
        <taxon>Phellinidium</taxon>
    </lineage>
</organism>
<evidence type="ECO:0000313" key="1">
    <source>
        <dbReference type="EMBL" id="THG94614.1"/>
    </source>
</evidence>
<gene>
    <name evidence="1" type="ORF">EW145_g8106</name>
</gene>
<reference evidence="1 2" key="1">
    <citation type="submission" date="2019-02" db="EMBL/GenBank/DDBJ databases">
        <title>Genome sequencing of the rare red list fungi Phellinidium pouzarii.</title>
        <authorList>
            <person name="Buettner E."/>
            <person name="Kellner H."/>
        </authorList>
    </citation>
    <scope>NUCLEOTIDE SEQUENCE [LARGE SCALE GENOMIC DNA]</scope>
    <source>
        <strain evidence="1 2">DSM 108285</strain>
    </source>
</reference>
<dbReference type="EMBL" id="SGPK01001078">
    <property type="protein sequence ID" value="THG94614.1"/>
    <property type="molecule type" value="Genomic_DNA"/>
</dbReference>
<dbReference type="Proteomes" id="UP000308199">
    <property type="component" value="Unassembled WGS sequence"/>
</dbReference>
<evidence type="ECO:0000313" key="2">
    <source>
        <dbReference type="Proteomes" id="UP000308199"/>
    </source>
</evidence>
<name>A0A4S4K9L5_9AGAM</name>
<proteinExistence type="predicted"/>
<accession>A0A4S4K9L5</accession>
<protein>
    <submittedName>
        <fullName evidence="1">Uncharacterized protein</fullName>
    </submittedName>
</protein>